<dbReference type="EMBL" id="JACHMP010000001">
    <property type="protein sequence ID" value="MBB5821643.1"/>
    <property type="molecule type" value="Genomic_DNA"/>
</dbReference>
<comment type="caution">
    <text evidence="1">The sequence shown here is derived from an EMBL/GenBank/DDBJ whole genome shotgun (WGS) entry which is preliminary data.</text>
</comment>
<proteinExistence type="predicted"/>
<accession>A0A7W9IJ14</accession>
<organism evidence="1 2">
    <name type="scientific">Streptosporangium becharense</name>
    <dbReference type="NCBI Taxonomy" id="1816182"/>
    <lineage>
        <taxon>Bacteria</taxon>
        <taxon>Bacillati</taxon>
        <taxon>Actinomycetota</taxon>
        <taxon>Actinomycetes</taxon>
        <taxon>Streptosporangiales</taxon>
        <taxon>Streptosporangiaceae</taxon>
        <taxon>Streptosporangium</taxon>
    </lineage>
</organism>
<gene>
    <name evidence="1" type="ORF">F4562_004705</name>
</gene>
<keyword evidence="2" id="KW-1185">Reference proteome</keyword>
<reference evidence="1 2" key="1">
    <citation type="submission" date="2020-08" db="EMBL/GenBank/DDBJ databases">
        <title>Sequencing the genomes of 1000 actinobacteria strains.</title>
        <authorList>
            <person name="Klenk H.-P."/>
        </authorList>
    </citation>
    <scope>NUCLEOTIDE SEQUENCE [LARGE SCALE GENOMIC DNA]</scope>
    <source>
        <strain evidence="1 2">DSM 46887</strain>
    </source>
</reference>
<dbReference type="Proteomes" id="UP000540685">
    <property type="component" value="Unassembled WGS sequence"/>
</dbReference>
<evidence type="ECO:0000313" key="2">
    <source>
        <dbReference type="Proteomes" id="UP000540685"/>
    </source>
</evidence>
<name>A0A7W9IJ14_9ACTN</name>
<sequence length="36" mass="4304">MWSSRYVLRFGGEPTGFLLRDVYEWTVCVATYSYSY</sequence>
<dbReference type="AlphaFoldDB" id="A0A7W9IJ14"/>
<evidence type="ECO:0000313" key="1">
    <source>
        <dbReference type="EMBL" id="MBB5821643.1"/>
    </source>
</evidence>
<protein>
    <submittedName>
        <fullName evidence="1">Uncharacterized protein</fullName>
    </submittedName>
</protein>